<dbReference type="HOGENOM" id="CLU_2734552_0_0_9"/>
<reference evidence="1 2" key="1">
    <citation type="submission" date="2010-01" db="EMBL/GenBank/DDBJ databases">
        <authorList>
            <person name="Weinstock G."/>
            <person name="Sodergren E."/>
            <person name="Clifton S."/>
            <person name="Fulton L."/>
            <person name="Fulton B."/>
            <person name="Courtney L."/>
            <person name="Fronick C."/>
            <person name="Harrison M."/>
            <person name="Strong C."/>
            <person name="Farmer C."/>
            <person name="Delahaunty K."/>
            <person name="Markovic C."/>
            <person name="Hall O."/>
            <person name="Minx P."/>
            <person name="Tomlinson C."/>
            <person name="Mitreva M."/>
            <person name="Nelson J."/>
            <person name="Hou S."/>
            <person name="Wollam A."/>
            <person name="Pepin K.H."/>
            <person name="Johnson M."/>
            <person name="Bhonagiri V."/>
            <person name="Nash W.E."/>
            <person name="Warren W."/>
            <person name="Chinwalla A."/>
            <person name="Mardis E.R."/>
            <person name="Wilson R.K."/>
        </authorList>
    </citation>
    <scope>NUCLEOTIDE SEQUENCE [LARGE SCALE GENOMIC DNA]</scope>
    <source>
        <strain evidence="1 2">DSM 13479</strain>
    </source>
</reference>
<dbReference type="EMBL" id="ACIO01000119">
    <property type="protein sequence ID" value="EFD00173.1"/>
    <property type="molecule type" value="Genomic_DNA"/>
</dbReference>
<comment type="caution">
    <text evidence="1">The sequence shown here is derived from an EMBL/GenBank/DDBJ whole genome shotgun (WGS) entry which is preliminary data.</text>
</comment>
<evidence type="ECO:0000313" key="2">
    <source>
        <dbReference type="Proteomes" id="UP000004968"/>
    </source>
</evidence>
<evidence type="ECO:0000313" key="1">
    <source>
        <dbReference type="EMBL" id="EFD00173.1"/>
    </source>
</evidence>
<dbReference type="Proteomes" id="UP000004968">
    <property type="component" value="Unassembled WGS sequence"/>
</dbReference>
<protein>
    <submittedName>
        <fullName evidence="1">Uncharacterized protein</fullName>
    </submittedName>
</protein>
<name>D3ADC3_9FIRM</name>
<accession>D3ADC3</accession>
<organism evidence="1 2">
    <name type="scientific">Hungatella hathewayi DSM 13479</name>
    <dbReference type="NCBI Taxonomy" id="566550"/>
    <lineage>
        <taxon>Bacteria</taxon>
        <taxon>Bacillati</taxon>
        <taxon>Bacillota</taxon>
        <taxon>Clostridia</taxon>
        <taxon>Lachnospirales</taxon>
        <taxon>Lachnospiraceae</taxon>
        <taxon>Hungatella</taxon>
    </lineage>
</organism>
<proteinExistence type="predicted"/>
<dbReference type="AlphaFoldDB" id="D3ADC3"/>
<gene>
    <name evidence="1" type="ORF">CLOSTHATH_01601</name>
</gene>
<sequence length="71" mass="8100">MITGVFRTYDSECSCFLALRAGGALRAEEAWLFKQPRSGGKESCRGSGSFLRRQRNKNVEIRLYLRKKEVA</sequence>